<dbReference type="PANTHER" id="PTHR34558">
    <property type="entry name" value="EXPRESSED PROTEIN"/>
    <property type="match status" value="1"/>
</dbReference>
<dbReference type="PANTHER" id="PTHR34558:SF4">
    <property type="entry name" value="TRANSMEMBRANE PROTEIN"/>
    <property type="match status" value="1"/>
</dbReference>
<evidence type="ECO:0000256" key="1">
    <source>
        <dbReference type="SAM" id="Phobius"/>
    </source>
</evidence>
<accession>A0A7J7MXM2</accession>
<protein>
    <submittedName>
        <fullName evidence="2">Uncharacterized protein</fullName>
    </submittedName>
</protein>
<sequence>MANTSPSTIAEEHGEFGVAEAPEIRRLGLHHQHHHLDKSVVGGGVIIGGLATAIFATVFCYIRVTRKSNNIEESKF</sequence>
<comment type="caution">
    <text evidence="2">The sequence shown here is derived from an EMBL/GenBank/DDBJ whole genome shotgun (WGS) entry which is preliminary data.</text>
</comment>
<gene>
    <name evidence="2" type="ORF">GIB67_032303</name>
</gene>
<organism evidence="2 3">
    <name type="scientific">Kingdonia uniflora</name>
    <dbReference type="NCBI Taxonomy" id="39325"/>
    <lineage>
        <taxon>Eukaryota</taxon>
        <taxon>Viridiplantae</taxon>
        <taxon>Streptophyta</taxon>
        <taxon>Embryophyta</taxon>
        <taxon>Tracheophyta</taxon>
        <taxon>Spermatophyta</taxon>
        <taxon>Magnoliopsida</taxon>
        <taxon>Ranunculales</taxon>
        <taxon>Circaeasteraceae</taxon>
        <taxon>Kingdonia</taxon>
    </lineage>
</organism>
<dbReference type="Proteomes" id="UP000541444">
    <property type="component" value="Unassembled WGS sequence"/>
</dbReference>
<evidence type="ECO:0000313" key="3">
    <source>
        <dbReference type="Proteomes" id="UP000541444"/>
    </source>
</evidence>
<keyword evidence="3" id="KW-1185">Reference proteome</keyword>
<name>A0A7J7MXM2_9MAGN</name>
<keyword evidence="1" id="KW-1133">Transmembrane helix</keyword>
<feature type="transmembrane region" description="Helical" evidence="1">
    <location>
        <begin position="40"/>
        <end position="62"/>
    </location>
</feature>
<dbReference type="EMBL" id="JACGCM010001193">
    <property type="protein sequence ID" value="KAF6159532.1"/>
    <property type="molecule type" value="Genomic_DNA"/>
</dbReference>
<evidence type="ECO:0000313" key="2">
    <source>
        <dbReference type="EMBL" id="KAF6159532.1"/>
    </source>
</evidence>
<keyword evidence="1" id="KW-0812">Transmembrane</keyword>
<dbReference type="AlphaFoldDB" id="A0A7J7MXM2"/>
<keyword evidence="1" id="KW-0472">Membrane</keyword>
<reference evidence="2 3" key="1">
    <citation type="journal article" date="2020" name="IScience">
        <title>Genome Sequencing of the Endangered Kingdonia uniflora (Circaeasteraceae, Ranunculales) Reveals Potential Mechanisms of Evolutionary Specialization.</title>
        <authorList>
            <person name="Sun Y."/>
            <person name="Deng T."/>
            <person name="Zhang A."/>
            <person name="Moore M.J."/>
            <person name="Landis J.B."/>
            <person name="Lin N."/>
            <person name="Zhang H."/>
            <person name="Zhang X."/>
            <person name="Huang J."/>
            <person name="Zhang X."/>
            <person name="Sun H."/>
            <person name="Wang H."/>
        </authorList>
    </citation>
    <scope>NUCLEOTIDE SEQUENCE [LARGE SCALE GENOMIC DNA]</scope>
    <source>
        <strain evidence="2">TB1705</strain>
        <tissue evidence="2">Leaf</tissue>
    </source>
</reference>
<proteinExistence type="predicted"/>